<feature type="compositionally biased region" description="Polar residues" evidence="1">
    <location>
        <begin position="1"/>
        <end position="23"/>
    </location>
</feature>
<dbReference type="EMBL" id="KV425969">
    <property type="protein sequence ID" value="KZV94619.1"/>
    <property type="molecule type" value="Genomic_DNA"/>
</dbReference>
<dbReference type="InParanoid" id="A0A166AS07"/>
<reference evidence="2 3" key="1">
    <citation type="journal article" date="2016" name="Mol. Biol. Evol.">
        <title>Comparative Genomics of Early-Diverging Mushroom-Forming Fungi Provides Insights into the Origins of Lignocellulose Decay Capabilities.</title>
        <authorList>
            <person name="Nagy L.G."/>
            <person name="Riley R."/>
            <person name="Tritt A."/>
            <person name="Adam C."/>
            <person name="Daum C."/>
            <person name="Floudas D."/>
            <person name="Sun H."/>
            <person name="Yadav J.S."/>
            <person name="Pangilinan J."/>
            <person name="Larsson K.H."/>
            <person name="Matsuura K."/>
            <person name="Barry K."/>
            <person name="Labutti K."/>
            <person name="Kuo R."/>
            <person name="Ohm R.A."/>
            <person name="Bhattacharya S.S."/>
            <person name="Shirouzu T."/>
            <person name="Yoshinaga Y."/>
            <person name="Martin F.M."/>
            <person name="Grigoriev I.V."/>
            <person name="Hibbett D.S."/>
        </authorList>
    </citation>
    <scope>NUCLEOTIDE SEQUENCE [LARGE SCALE GENOMIC DNA]</scope>
    <source>
        <strain evidence="2 3">HHB12029</strain>
    </source>
</reference>
<accession>A0A166AS07</accession>
<evidence type="ECO:0000256" key="1">
    <source>
        <dbReference type="SAM" id="MobiDB-lite"/>
    </source>
</evidence>
<evidence type="ECO:0000313" key="2">
    <source>
        <dbReference type="EMBL" id="KZV94619.1"/>
    </source>
</evidence>
<evidence type="ECO:0000313" key="3">
    <source>
        <dbReference type="Proteomes" id="UP000077266"/>
    </source>
</evidence>
<dbReference type="AlphaFoldDB" id="A0A166AS07"/>
<feature type="region of interest" description="Disordered" evidence="1">
    <location>
        <begin position="1"/>
        <end position="53"/>
    </location>
</feature>
<proteinExistence type="predicted"/>
<dbReference type="Proteomes" id="UP000077266">
    <property type="component" value="Unassembled WGS sequence"/>
</dbReference>
<gene>
    <name evidence="2" type="ORF">EXIGLDRAFT_503073</name>
</gene>
<keyword evidence="3" id="KW-1185">Reference proteome</keyword>
<protein>
    <submittedName>
        <fullName evidence="2">Uncharacterized protein</fullName>
    </submittedName>
</protein>
<sequence>MTQHGLSIGTANGSASQTPTLIHSSPARVPLASVHQASSRRERGGAPRCGGTRVRAAAKTAHRRRGTESFAVAVSIRSHRPDRIKRTLVVRNCKSQTPTQSSSARVRLALGFGSVATRSVVDLNEGEAALRAQAAARTYGRKICRAVGAGLAAANRTICCTRRVCSDSLVVSATRRHGPQLCACDGEDPHNASRMDERPLKAAHFQRTDDVQTVIQLQLQEVLGVVCGPLCARRLDGALCRRIALGHAKSSFAHDAIDILGSTSRFACCMEAASFPTVWSVEEGAEVCV</sequence>
<name>A0A166AS07_EXIGL</name>
<organism evidence="2 3">
    <name type="scientific">Exidia glandulosa HHB12029</name>
    <dbReference type="NCBI Taxonomy" id="1314781"/>
    <lineage>
        <taxon>Eukaryota</taxon>
        <taxon>Fungi</taxon>
        <taxon>Dikarya</taxon>
        <taxon>Basidiomycota</taxon>
        <taxon>Agaricomycotina</taxon>
        <taxon>Agaricomycetes</taxon>
        <taxon>Auriculariales</taxon>
        <taxon>Exidiaceae</taxon>
        <taxon>Exidia</taxon>
    </lineage>
</organism>